<organism evidence="2 3">
    <name type="scientific">Musa troglodytarum</name>
    <name type="common">fe'i banana</name>
    <dbReference type="NCBI Taxonomy" id="320322"/>
    <lineage>
        <taxon>Eukaryota</taxon>
        <taxon>Viridiplantae</taxon>
        <taxon>Streptophyta</taxon>
        <taxon>Embryophyta</taxon>
        <taxon>Tracheophyta</taxon>
        <taxon>Spermatophyta</taxon>
        <taxon>Magnoliopsida</taxon>
        <taxon>Liliopsida</taxon>
        <taxon>Zingiberales</taxon>
        <taxon>Musaceae</taxon>
        <taxon>Musa</taxon>
    </lineage>
</organism>
<reference evidence="2" key="1">
    <citation type="submission" date="2022-05" db="EMBL/GenBank/DDBJ databases">
        <title>The Musa troglodytarum L. genome provides insights into the mechanism of non-climacteric behaviour and enrichment of carotenoids.</title>
        <authorList>
            <person name="Wang J."/>
        </authorList>
    </citation>
    <scope>NUCLEOTIDE SEQUENCE</scope>
    <source>
        <tissue evidence="2">Leaf</tissue>
    </source>
</reference>
<evidence type="ECO:0000313" key="3">
    <source>
        <dbReference type="Proteomes" id="UP001055439"/>
    </source>
</evidence>
<name>A0A9E7FNI7_9LILI</name>
<gene>
    <name evidence="2" type="ORF">MUK42_12021</name>
</gene>
<dbReference type="EMBL" id="CP097506">
    <property type="protein sequence ID" value="URD97212.1"/>
    <property type="molecule type" value="Genomic_DNA"/>
</dbReference>
<protein>
    <submittedName>
        <fullName evidence="2">Uncharacterized protein</fullName>
    </submittedName>
</protein>
<proteinExistence type="predicted"/>
<dbReference type="AlphaFoldDB" id="A0A9E7FNI7"/>
<feature type="region of interest" description="Disordered" evidence="1">
    <location>
        <begin position="67"/>
        <end position="91"/>
    </location>
</feature>
<evidence type="ECO:0000256" key="1">
    <source>
        <dbReference type="SAM" id="MobiDB-lite"/>
    </source>
</evidence>
<accession>A0A9E7FNI7</accession>
<evidence type="ECO:0000313" key="2">
    <source>
        <dbReference type="EMBL" id="URD97212.1"/>
    </source>
</evidence>
<feature type="region of interest" description="Disordered" evidence="1">
    <location>
        <begin position="104"/>
        <end position="136"/>
    </location>
</feature>
<keyword evidence="3" id="KW-1185">Reference proteome</keyword>
<sequence length="168" mass="18407">MFFPQIPSISFPFHGIGRAYLEMLQQMVKLIKLFGVRRQRSSTWKDEHRTSLAGVCAEGHSLRREELGQGEPAVVSRAPWPKSRAPEGRTGSVANLSKAQLAINHNNPPAPNTTTSKCSVTSPWDKNKSTPMDGGDDKCAVALRPLGEGCKFVSSEDQQQADHAISNH</sequence>
<dbReference type="Proteomes" id="UP001055439">
    <property type="component" value="Chromosome 4"/>
</dbReference>